<gene>
    <name evidence="1" type="ORF">O1611_g8777</name>
</gene>
<dbReference type="EMBL" id="JAPUUL010002715">
    <property type="protein sequence ID" value="KAJ8124863.1"/>
    <property type="molecule type" value="Genomic_DNA"/>
</dbReference>
<name>A0ACC2JBJ9_9PEZI</name>
<evidence type="ECO:0000313" key="1">
    <source>
        <dbReference type="EMBL" id="KAJ8124863.1"/>
    </source>
</evidence>
<accession>A0ACC2JBJ9</accession>
<sequence length="251" mass="28264">MAFTDRSYLEQQGFDDFISRKGQGVIILLCGPPGVGKTLTAEAGKSENMQFLQQSRSNDTVAEKSKVPLYLLSAGDLGIEASKVESGLNKALEICRLWNAVLLLDEADVFLGARDSNHLERNELVSIFLRRLEYYRGLMFLTTNRVNSIDSAFKSRIDLILPYFDLDEQSRKRVWENFIGKLNKGVADFSDADIAKLAKTKLDGREIKNSIKTGLILASHDKPLRFEHVDTVLQVRKRVAELEMQGPSRPQ</sequence>
<reference evidence="1" key="1">
    <citation type="submission" date="2022-12" db="EMBL/GenBank/DDBJ databases">
        <title>Genome Sequence of Lasiodiplodia mahajangana.</title>
        <authorList>
            <person name="Buettner E."/>
        </authorList>
    </citation>
    <scope>NUCLEOTIDE SEQUENCE</scope>
    <source>
        <strain evidence="1">VT137</strain>
    </source>
</reference>
<proteinExistence type="predicted"/>
<keyword evidence="2" id="KW-1185">Reference proteome</keyword>
<organism evidence="1 2">
    <name type="scientific">Lasiodiplodia mahajangana</name>
    <dbReference type="NCBI Taxonomy" id="1108764"/>
    <lineage>
        <taxon>Eukaryota</taxon>
        <taxon>Fungi</taxon>
        <taxon>Dikarya</taxon>
        <taxon>Ascomycota</taxon>
        <taxon>Pezizomycotina</taxon>
        <taxon>Dothideomycetes</taxon>
        <taxon>Dothideomycetes incertae sedis</taxon>
        <taxon>Botryosphaeriales</taxon>
        <taxon>Botryosphaeriaceae</taxon>
        <taxon>Lasiodiplodia</taxon>
    </lineage>
</organism>
<comment type="caution">
    <text evidence="1">The sequence shown here is derived from an EMBL/GenBank/DDBJ whole genome shotgun (WGS) entry which is preliminary data.</text>
</comment>
<dbReference type="Proteomes" id="UP001153332">
    <property type="component" value="Unassembled WGS sequence"/>
</dbReference>
<protein>
    <submittedName>
        <fullName evidence="1">Uncharacterized protein</fullName>
    </submittedName>
</protein>
<evidence type="ECO:0000313" key="2">
    <source>
        <dbReference type="Proteomes" id="UP001153332"/>
    </source>
</evidence>